<keyword evidence="2" id="KW-0479">Metal-binding</keyword>
<dbReference type="CDD" id="cd13884">
    <property type="entry name" value="CuRO_2_tcLCC_insect_like"/>
    <property type="match status" value="1"/>
</dbReference>
<dbReference type="PROSITE" id="PS00079">
    <property type="entry name" value="MULTICOPPER_OXIDASE1"/>
    <property type="match status" value="1"/>
</dbReference>
<sequence>MKCYISCISLLFVWLPFAVGFEQEVVPKCGPEVEICEFEWTVEYLETMVVYGEGGTGNPVVSRNGSLFKRTGCDDYEPLTEAEMKNTIMADGSYKVVYAINGQVPGPSVVVYEDQQVVVKIQNNLMYEGITIHWHGMVQWLTPWMDGVGTVSHCPINPGESFTYRWMADPHGTHWYHSHLGVERTDGLAGALIVLPRPEPETEEKVDEYTFEKDYIVFLHDWFPFHSIEINRELAWGLTRYAYGLNESQCYDTTSSTDGGGVGFTPFESGLINGKGHTFHNSFNASNADLDALPLEWFEVKRNSYYRLRLINAGMLFAFRFSIDQHDVQIIAVDGNDVVTMAAESIIVNAGERVDIVLYAGAHQENFWIRGETLEATANGEEVVPGKAVAVLHYSGANKDLPTTERDVCTEEDPCRVINCPFGEFPQSYHRVCMPISDLKSTKEQMEVHPVPPAEPSEEFDEVFVNFHFSSGADVPFTPSVNGHNYIPFSAPPQIYPIGNDTHAPCDTQDCGDNCHCSYKIKLELGKTIQLVFLNQDDAVFGMAHPVHMHGHHFHVLKTVYPTYDPQTGRIDADNTDIQCNTQSCNNPHWRNRSWEQGNVPGLNLDNPPMKDTIIIPRKGYVVTRIRSDNPGFWFMHCHIEMHQVAGMAVLFQEGDISDMTPTPEGFPTCGDFEFSEEEFKRLTSGKKTTSFQNGHAEE</sequence>
<accession>A0A210R018</accession>
<evidence type="ECO:0000256" key="2">
    <source>
        <dbReference type="ARBA" id="ARBA00022723"/>
    </source>
</evidence>
<comment type="caution">
    <text evidence="9">The sequence shown here is derived from an EMBL/GenBank/DDBJ whole genome shotgun (WGS) entry which is preliminary data.</text>
</comment>
<dbReference type="CDD" id="cd13858">
    <property type="entry name" value="CuRO_1_tcLCC2_insect_like"/>
    <property type="match status" value="1"/>
</dbReference>
<dbReference type="Gene3D" id="2.60.40.420">
    <property type="entry name" value="Cupredoxins - blue copper proteins"/>
    <property type="match status" value="3"/>
</dbReference>
<evidence type="ECO:0000259" key="8">
    <source>
        <dbReference type="Pfam" id="PF07732"/>
    </source>
</evidence>
<feature type="domain" description="Plastocyanin-like" evidence="7">
    <location>
        <begin position="507"/>
        <end position="655"/>
    </location>
</feature>
<dbReference type="CDD" id="cd13905">
    <property type="entry name" value="CuRO_3_tcLLC2_insect_like"/>
    <property type="match status" value="1"/>
</dbReference>
<keyword evidence="10" id="KW-1185">Reference proteome</keyword>
<evidence type="ECO:0000259" key="7">
    <source>
        <dbReference type="Pfam" id="PF07731"/>
    </source>
</evidence>
<dbReference type="AlphaFoldDB" id="A0A210R018"/>
<dbReference type="SUPFAM" id="SSF49503">
    <property type="entry name" value="Cupredoxins"/>
    <property type="match status" value="3"/>
</dbReference>
<dbReference type="InterPro" id="IPR008972">
    <property type="entry name" value="Cupredoxin"/>
</dbReference>
<dbReference type="EMBL" id="NEDP02001080">
    <property type="protein sequence ID" value="OWF54327.1"/>
    <property type="molecule type" value="Genomic_DNA"/>
</dbReference>
<protein>
    <submittedName>
        <fullName evidence="9">Laccase-2</fullName>
    </submittedName>
</protein>
<evidence type="ECO:0000313" key="10">
    <source>
        <dbReference type="Proteomes" id="UP000242188"/>
    </source>
</evidence>
<dbReference type="Proteomes" id="UP000242188">
    <property type="component" value="Unassembled WGS sequence"/>
</dbReference>
<dbReference type="PROSITE" id="PS00080">
    <property type="entry name" value="MULTICOPPER_OXIDASE2"/>
    <property type="match status" value="1"/>
</dbReference>
<keyword evidence="5" id="KW-0732">Signal</keyword>
<evidence type="ECO:0000313" key="9">
    <source>
        <dbReference type="EMBL" id="OWF54327.1"/>
    </source>
</evidence>
<organism evidence="9 10">
    <name type="scientific">Mizuhopecten yessoensis</name>
    <name type="common">Japanese scallop</name>
    <name type="synonym">Patinopecten yessoensis</name>
    <dbReference type="NCBI Taxonomy" id="6573"/>
    <lineage>
        <taxon>Eukaryota</taxon>
        <taxon>Metazoa</taxon>
        <taxon>Spiralia</taxon>
        <taxon>Lophotrochozoa</taxon>
        <taxon>Mollusca</taxon>
        <taxon>Bivalvia</taxon>
        <taxon>Autobranchia</taxon>
        <taxon>Pteriomorphia</taxon>
        <taxon>Pectinida</taxon>
        <taxon>Pectinoidea</taxon>
        <taxon>Pectinidae</taxon>
        <taxon>Mizuhopecten</taxon>
    </lineage>
</organism>
<feature type="domain" description="Plastocyanin-like" evidence="6">
    <location>
        <begin position="256"/>
        <end position="397"/>
    </location>
</feature>
<feature type="signal peptide" evidence="5">
    <location>
        <begin position="1"/>
        <end position="20"/>
    </location>
</feature>
<dbReference type="InterPro" id="IPR002355">
    <property type="entry name" value="Cu_oxidase_Cu_BS"/>
</dbReference>
<feature type="chain" id="PRO_5012374518" evidence="5">
    <location>
        <begin position="21"/>
        <end position="699"/>
    </location>
</feature>
<dbReference type="GO" id="GO:0006826">
    <property type="term" value="P:iron ion transport"/>
    <property type="evidence" value="ECO:0007669"/>
    <property type="project" value="TreeGrafter"/>
</dbReference>
<evidence type="ECO:0000256" key="5">
    <source>
        <dbReference type="SAM" id="SignalP"/>
    </source>
</evidence>
<evidence type="ECO:0000259" key="6">
    <source>
        <dbReference type="Pfam" id="PF00394"/>
    </source>
</evidence>
<dbReference type="InterPro" id="IPR045087">
    <property type="entry name" value="Cu-oxidase_fam"/>
</dbReference>
<reference evidence="9 10" key="1">
    <citation type="journal article" date="2017" name="Nat. Ecol. Evol.">
        <title>Scallop genome provides insights into evolution of bilaterian karyotype and development.</title>
        <authorList>
            <person name="Wang S."/>
            <person name="Zhang J."/>
            <person name="Jiao W."/>
            <person name="Li J."/>
            <person name="Xun X."/>
            <person name="Sun Y."/>
            <person name="Guo X."/>
            <person name="Huan P."/>
            <person name="Dong B."/>
            <person name="Zhang L."/>
            <person name="Hu X."/>
            <person name="Sun X."/>
            <person name="Wang J."/>
            <person name="Zhao C."/>
            <person name="Wang Y."/>
            <person name="Wang D."/>
            <person name="Huang X."/>
            <person name="Wang R."/>
            <person name="Lv J."/>
            <person name="Li Y."/>
            <person name="Zhang Z."/>
            <person name="Liu B."/>
            <person name="Lu W."/>
            <person name="Hui Y."/>
            <person name="Liang J."/>
            <person name="Zhou Z."/>
            <person name="Hou R."/>
            <person name="Li X."/>
            <person name="Liu Y."/>
            <person name="Li H."/>
            <person name="Ning X."/>
            <person name="Lin Y."/>
            <person name="Zhao L."/>
            <person name="Xing Q."/>
            <person name="Dou J."/>
            <person name="Li Y."/>
            <person name="Mao J."/>
            <person name="Guo H."/>
            <person name="Dou H."/>
            <person name="Li T."/>
            <person name="Mu C."/>
            <person name="Jiang W."/>
            <person name="Fu Q."/>
            <person name="Fu X."/>
            <person name="Miao Y."/>
            <person name="Liu J."/>
            <person name="Yu Q."/>
            <person name="Li R."/>
            <person name="Liao H."/>
            <person name="Li X."/>
            <person name="Kong Y."/>
            <person name="Jiang Z."/>
            <person name="Chourrout D."/>
            <person name="Li R."/>
            <person name="Bao Z."/>
        </authorList>
    </citation>
    <scope>NUCLEOTIDE SEQUENCE [LARGE SCALE GENOMIC DNA]</scope>
    <source>
        <strain evidence="9 10">PY_sf001</strain>
    </source>
</reference>
<evidence type="ECO:0000256" key="1">
    <source>
        <dbReference type="ARBA" id="ARBA00010609"/>
    </source>
</evidence>
<proteinExistence type="inferred from homology"/>
<name>A0A210R018_MIZYE</name>
<dbReference type="GO" id="GO:0016491">
    <property type="term" value="F:oxidoreductase activity"/>
    <property type="evidence" value="ECO:0007669"/>
    <property type="project" value="UniProtKB-KW"/>
</dbReference>
<dbReference type="GO" id="GO:0005886">
    <property type="term" value="C:plasma membrane"/>
    <property type="evidence" value="ECO:0007669"/>
    <property type="project" value="TreeGrafter"/>
</dbReference>
<evidence type="ECO:0000256" key="3">
    <source>
        <dbReference type="ARBA" id="ARBA00023002"/>
    </source>
</evidence>
<dbReference type="PANTHER" id="PTHR11709:SF394">
    <property type="entry name" value="FI03373P-RELATED"/>
    <property type="match status" value="1"/>
</dbReference>
<dbReference type="InterPro" id="IPR033138">
    <property type="entry name" value="Cu_oxidase_CS"/>
</dbReference>
<dbReference type="Pfam" id="PF07732">
    <property type="entry name" value="Cu-oxidase_3"/>
    <property type="match status" value="1"/>
</dbReference>
<gene>
    <name evidence="9" type="ORF">KP79_PYT12290</name>
</gene>
<dbReference type="FunFam" id="2.60.40.420:FF:000045">
    <property type="entry name" value="Laccase 2"/>
    <property type="match status" value="1"/>
</dbReference>
<dbReference type="GO" id="GO:0005507">
    <property type="term" value="F:copper ion binding"/>
    <property type="evidence" value="ECO:0007669"/>
    <property type="project" value="InterPro"/>
</dbReference>
<dbReference type="Pfam" id="PF00394">
    <property type="entry name" value="Cu-oxidase"/>
    <property type="match status" value="1"/>
</dbReference>
<dbReference type="InterPro" id="IPR001117">
    <property type="entry name" value="Cu-oxidase_2nd"/>
</dbReference>
<dbReference type="PANTHER" id="PTHR11709">
    <property type="entry name" value="MULTI-COPPER OXIDASE"/>
    <property type="match status" value="1"/>
</dbReference>
<keyword evidence="3" id="KW-0560">Oxidoreductase</keyword>
<feature type="domain" description="Plastocyanin-like" evidence="8">
    <location>
        <begin position="84"/>
        <end position="197"/>
    </location>
</feature>
<evidence type="ECO:0000256" key="4">
    <source>
        <dbReference type="ARBA" id="ARBA00023008"/>
    </source>
</evidence>
<dbReference type="InterPro" id="IPR011706">
    <property type="entry name" value="Cu-oxidase_C"/>
</dbReference>
<dbReference type="OrthoDB" id="6106698at2759"/>
<dbReference type="InterPro" id="IPR011707">
    <property type="entry name" value="Cu-oxidase-like_N"/>
</dbReference>
<comment type="similarity">
    <text evidence="1">Belongs to the multicopper oxidase family.</text>
</comment>
<keyword evidence="4" id="KW-0186">Copper</keyword>
<dbReference type="Pfam" id="PF07731">
    <property type="entry name" value="Cu-oxidase_2"/>
    <property type="match status" value="1"/>
</dbReference>